<evidence type="ECO:0000313" key="2">
    <source>
        <dbReference type="Proteomes" id="UP001221686"/>
    </source>
</evidence>
<gene>
    <name evidence="1" type="ORF">POL25_36730</name>
</gene>
<accession>A0ABT5EC57</accession>
<dbReference type="EMBL" id="JAQNDL010000003">
    <property type="protein sequence ID" value="MDC0722493.1"/>
    <property type="molecule type" value="Genomic_DNA"/>
</dbReference>
<dbReference type="InterPro" id="IPR037883">
    <property type="entry name" value="Knr4/Smi1-like_sf"/>
</dbReference>
<dbReference type="Proteomes" id="UP001221686">
    <property type="component" value="Unassembled WGS sequence"/>
</dbReference>
<evidence type="ECO:0008006" key="3">
    <source>
        <dbReference type="Google" id="ProtNLM"/>
    </source>
</evidence>
<sequence length="213" mass="23798">MTSPSMENLLKRVDIVLAHGPVYLGPWARRHAGARLAELELMYSLVNGFLAFDRALRVFPAIPVHEAASLNSWNEPQNWRDYYGDLAKDLLFFADDVFGGQFCIKQNKVFAFDPETGDLEWLADDLEAWAAVLLDDTDNRTGRPLAVAWQARFGPLAPGQRLLPTRLFTLGGEFSLDNLTVKDATAGMRIRGPIAQKIHDLPDGAQLQFEITD</sequence>
<evidence type="ECO:0000313" key="1">
    <source>
        <dbReference type="EMBL" id="MDC0722493.1"/>
    </source>
</evidence>
<name>A0ABT5EC57_9BACT</name>
<dbReference type="SUPFAM" id="SSF160631">
    <property type="entry name" value="SMI1/KNR4-like"/>
    <property type="match status" value="1"/>
</dbReference>
<proteinExistence type="predicted"/>
<reference evidence="1 2" key="1">
    <citation type="submission" date="2022-11" db="EMBL/GenBank/DDBJ databases">
        <title>Minimal conservation of predation-associated metabolite biosynthetic gene clusters underscores biosynthetic potential of Myxococcota including descriptions for ten novel species: Archangium lansinium sp. nov., Myxococcus landrumus sp. nov., Nannocystis bai.</title>
        <authorList>
            <person name="Ahearne A."/>
            <person name="Stevens C."/>
            <person name="Dowd S."/>
        </authorList>
    </citation>
    <scope>NUCLEOTIDE SEQUENCE [LARGE SCALE GENOMIC DNA]</scope>
    <source>
        <strain evidence="1 2">BB15-2</strain>
    </source>
</reference>
<dbReference type="RefSeq" id="WP_272091022.1">
    <property type="nucleotide sequence ID" value="NZ_JAQNDL010000003.1"/>
</dbReference>
<organism evidence="1 2">
    <name type="scientific">Nannocystis bainbridge</name>
    <dbReference type="NCBI Taxonomy" id="2995303"/>
    <lineage>
        <taxon>Bacteria</taxon>
        <taxon>Pseudomonadati</taxon>
        <taxon>Myxococcota</taxon>
        <taxon>Polyangia</taxon>
        <taxon>Nannocystales</taxon>
        <taxon>Nannocystaceae</taxon>
        <taxon>Nannocystis</taxon>
    </lineage>
</organism>
<comment type="caution">
    <text evidence="1">The sequence shown here is derived from an EMBL/GenBank/DDBJ whole genome shotgun (WGS) entry which is preliminary data.</text>
</comment>
<keyword evidence="2" id="KW-1185">Reference proteome</keyword>
<protein>
    <recommendedName>
        <fullName evidence="3">SMI1/KNR4 family protein</fullName>
    </recommendedName>
</protein>